<dbReference type="GO" id="GO:0047590">
    <property type="term" value="F:5-dehydro-2-deoxygluconokinase activity"/>
    <property type="evidence" value="ECO:0007669"/>
    <property type="project" value="UniProtKB-EC"/>
</dbReference>
<comment type="caution">
    <text evidence="7">The sequence shown here is derived from an EMBL/GenBank/DDBJ whole genome shotgun (WGS) entry which is preliminary data.</text>
</comment>
<keyword evidence="4 7" id="KW-0418">Kinase</keyword>
<sequence>MALSRHHGNAIPADLSGHWLTEEVTKGRLGERSQPQGVIAVDEPVIDVCTIGRCGVDLYPLEMNTRLEDVTRFGKFLGGSATNVAVAAARLGHTACTVTGVGDDPFGRFVQAEMTRLGVDASHVVVNPRFNTPVTFCEVFPPDNFPLFFYRQPTTPDLEISIDDLPAEAATARILWLTLSGLSVEPSRSAHHEALRRRDGHGWTVLDLDHRPRFWASEEKATEQVHAALDHVDVAIGNLEECRIAVGEEEPDAAACALLERGVRIAIVKQGLMGTLARTVDERVHVPATNVQVCNGLGAGDGFGGAVCHGLLHGWGLAETIAFASAAGAIVASRLECSTAMPRADEVERLMDSNPQVRPVVSRVHR</sequence>
<evidence type="ECO:0000313" key="7">
    <source>
        <dbReference type="EMBL" id="RRD03544.1"/>
    </source>
</evidence>
<dbReference type="EC" id="2.7.1.92" evidence="7"/>
<name>A0A3P1T2F2_9ACTN</name>
<dbReference type="AlphaFoldDB" id="A0A3P1T2F2"/>
<keyword evidence="3" id="KW-0547">Nucleotide-binding</keyword>
<evidence type="ECO:0000256" key="4">
    <source>
        <dbReference type="ARBA" id="ARBA00022777"/>
    </source>
</evidence>
<dbReference type="InterPro" id="IPR029056">
    <property type="entry name" value="Ribokinase-like"/>
</dbReference>
<feature type="domain" description="Carbohydrate kinase PfkB" evidence="6">
    <location>
        <begin position="47"/>
        <end position="342"/>
    </location>
</feature>
<dbReference type="Proteomes" id="UP000280819">
    <property type="component" value="Unassembled WGS sequence"/>
</dbReference>
<proteinExistence type="inferred from homology"/>
<evidence type="ECO:0000259" key="6">
    <source>
        <dbReference type="Pfam" id="PF00294"/>
    </source>
</evidence>
<keyword evidence="2 7" id="KW-0808">Transferase</keyword>
<dbReference type="Gene3D" id="3.40.1190.20">
    <property type="match status" value="1"/>
</dbReference>
<dbReference type="EMBL" id="RQZG01000018">
    <property type="protein sequence ID" value="RRD03544.1"/>
    <property type="molecule type" value="Genomic_DNA"/>
</dbReference>
<comment type="similarity">
    <text evidence="1">Belongs to the carbohydrate kinase PfkB family.</text>
</comment>
<dbReference type="InterPro" id="IPR023314">
    <property type="entry name" value="Myo_inos_IolC-like_sf"/>
</dbReference>
<organism evidence="7 8">
    <name type="scientific">Arachnia propionica</name>
    <dbReference type="NCBI Taxonomy" id="1750"/>
    <lineage>
        <taxon>Bacteria</taxon>
        <taxon>Bacillati</taxon>
        <taxon>Actinomycetota</taxon>
        <taxon>Actinomycetes</taxon>
        <taxon>Propionibacteriales</taxon>
        <taxon>Propionibacteriaceae</taxon>
        <taxon>Arachnia</taxon>
    </lineage>
</organism>
<gene>
    <name evidence="7" type="primary">iolC</name>
    <name evidence="7" type="ORF">EII34_13195</name>
</gene>
<evidence type="ECO:0000256" key="5">
    <source>
        <dbReference type="ARBA" id="ARBA00022840"/>
    </source>
</evidence>
<evidence type="ECO:0000256" key="1">
    <source>
        <dbReference type="ARBA" id="ARBA00010688"/>
    </source>
</evidence>
<dbReference type="NCBIfam" id="TIGR04382">
    <property type="entry name" value="myo_inos_iolC_N"/>
    <property type="match status" value="1"/>
</dbReference>
<protein>
    <submittedName>
        <fullName evidence="7">5-dehydro-2-deoxygluconokinase</fullName>
        <ecNumber evidence="7">2.7.1.92</ecNumber>
    </submittedName>
</protein>
<dbReference type="CDD" id="cd01166">
    <property type="entry name" value="KdgK"/>
    <property type="match status" value="1"/>
</dbReference>
<dbReference type="OrthoDB" id="9792663at2"/>
<evidence type="ECO:0000256" key="3">
    <source>
        <dbReference type="ARBA" id="ARBA00022741"/>
    </source>
</evidence>
<dbReference type="InterPro" id="IPR050306">
    <property type="entry name" value="PfkB_Carbo_kinase"/>
</dbReference>
<accession>A0A3P1T2F2</accession>
<reference evidence="7 8" key="1">
    <citation type="submission" date="2018-11" db="EMBL/GenBank/DDBJ databases">
        <title>Genomes From Bacteria Associated with the Canine Oral Cavity: a Test Case for Automated Genome-Based Taxonomic Assignment.</title>
        <authorList>
            <person name="Coil D.A."/>
            <person name="Jospin G."/>
            <person name="Darling A.E."/>
            <person name="Wallis C."/>
            <person name="Davis I.J."/>
            <person name="Harris S."/>
            <person name="Eisen J.A."/>
            <person name="Holcombe L.J."/>
            <person name="O'Flynn C."/>
        </authorList>
    </citation>
    <scope>NUCLEOTIDE SEQUENCE [LARGE SCALE GENOMIC DNA]</scope>
    <source>
        <strain evidence="7 8">OH887_COT-365</strain>
    </source>
</reference>
<dbReference type="PANTHER" id="PTHR43085:SF49">
    <property type="entry name" value="5-DEHYDRO-2-DEOXYGLUCONOKINASE"/>
    <property type="match status" value="1"/>
</dbReference>
<dbReference type="InterPro" id="IPR030830">
    <property type="entry name" value="Myo_inos_IolC"/>
</dbReference>
<dbReference type="PANTHER" id="PTHR43085">
    <property type="entry name" value="HEXOKINASE FAMILY MEMBER"/>
    <property type="match status" value="1"/>
</dbReference>
<evidence type="ECO:0000256" key="2">
    <source>
        <dbReference type="ARBA" id="ARBA00022679"/>
    </source>
</evidence>
<dbReference type="SUPFAM" id="SSF53613">
    <property type="entry name" value="Ribokinase-like"/>
    <property type="match status" value="1"/>
</dbReference>
<evidence type="ECO:0000313" key="8">
    <source>
        <dbReference type="Proteomes" id="UP000280819"/>
    </source>
</evidence>
<keyword evidence="5" id="KW-0067">ATP-binding</keyword>
<dbReference type="Pfam" id="PF00294">
    <property type="entry name" value="PfkB"/>
    <property type="match status" value="1"/>
</dbReference>
<dbReference type="GO" id="GO:0005524">
    <property type="term" value="F:ATP binding"/>
    <property type="evidence" value="ECO:0007669"/>
    <property type="project" value="UniProtKB-KW"/>
</dbReference>
<dbReference type="Gene3D" id="2.20.150.10">
    <property type="entry name" value="putative 5-dehydro-2- deoxygluconokinase"/>
    <property type="match status" value="1"/>
</dbReference>
<dbReference type="InterPro" id="IPR011611">
    <property type="entry name" value="PfkB_dom"/>
</dbReference>